<dbReference type="EMBL" id="BGPR01001182">
    <property type="protein sequence ID" value="GBM47478.1"/>
    <property type="molecule type" value="Genomic_DNA"/>
</dbReference>
<keyword evidence="1" id="KW-0472">Membrane</keyword>
<proteinExistence type="predicted"/>
<evidence type="ECO:0000256" key="1">
    <source>
        <dbReference type="SAM" id="Phobius"/>
    </source>
</evidence>
<comment type="caution">
    <text evidence="2">The sequence shown here is derived from an EMBL/GenBank/DDBJ whole genome shotgun (WGS) entry which is preliminary data.</text>
</comment>
<evidence type="ECO:0000313" key="2">
    <source>
        <dbReference type="EMBL" id="GBM47478.1"/>
    </source>
</evidence>
<keyword evidence="1" id="KW-0812">Transmembrane</keyword>
<feature type="transmembrane region" description="Helical" evidence="1">
    <location>
        <begin position="20"/>
        <end position="43"/>
    </location>
</feature>
<accession>A0A4Y2G4A2</accession>
<evidence type="ECO:0000313" key="3">
    <source>
        <dbReference type="Proteomes" id="UP000499080"/>
    </source>
</evidence>
<keyword evidence="1" id="KW-1133">Transmembrane helix</keyword>
<name>A0A4Y2G4A2_ARAVE</name>
<keyword evidence="3" id="KW-1185">Reference proteome</keyword>
<sequence length="46" mass="5046">MKRFTISRDAGLTDVVLTTWHFLGAAASLQILRLAISSFGVVLKKL</sequence>
<dbReference type="Proteomes" id="UP000499080">
    <property type="component" value="Unassembled WGS sequence"/>
</dbReference>
<protein>
    <submittedName>
        <fullName evidence="2">Uncharacterized protein</fullName>
    </submittedName>
</protein>
<gene>
    <name evidence="2" type="ORF">AVEN_153690_1</name>
</gene>
<reference evidence="2 3" key="1">
    <citation type="journal article" date="2019" name="Sci. Rep.">
        <title>Orb-weaving spider Araneus ventricosus genome elucidates the spidroin gene catalogue.</title>
        <authorList>
            <person name="Kono N."/>
            <person name="Nakamura H."/>
            <person name="Ohtoshi R."/>
            <person name="Moran D.A.P."/>
            <person name="Shinohara A."/>
            <person name="Yoshida Y."/>
            <person name="Fujiwara M."/>
            <person name="Mori M."/>
            <person name="Tomita M."/>
            <person name="Arakawa K."/>
        </authorList>
    </citation>
    <scope>NUCLEOTIDE SEQUENCE [LARGE SCALE GENOMIC DNA]</scope>
</reference>
<feature type="non-terminal residue" evidence="2">
    <location>
        <position position="46"/>
    </location>
</feature>
<dbReference type="AlphaFoldDB" id="A0A4Y2G4A2"/>
<organism evidence="2 3">
    <name type="scientific">Araneus ventricosus</name>
    <name type="common">Orbweaver spider</name>
    <name type="synonym">Epeira ventricosa</name>
    <dbReference type="NCBI Taxonomy" id="182803"/>
    <lineage>
        <taxon>Eukaryota</taxon>
        <taxon>Metazoa</taxon>
        <taxon>Ecdysozoa</taxon>
        <taxon>Arthropoda</taxon>
        <taxon>Chelicerata</taxon>
        <taxon>Arachnida</taxon>
        <taxon>Araneae</taxon>
        <taxon>Araneomorphae</taxon>
        <taxon>Entelegynae</taxon>
        <taxon>Araneoidea</taxon>
        <taxon>Araneidae</taxon>
        <taxon>Araneus</taxon>
    </lineage>
</organism>